<dbReference type="Proteomes" id="UP000093807">
    <property type="component" value="Unassembled WGS sequence"/>
</dbReference>
<dbReference type="PATRIC" id="fig|29536.5.peg.373"/>
<evidence type="ECO:0000313" key="1">
    <source>
        <dbReference type="EMBL" id="OAZ05261.1"/>
    </source>
</evidence>
<evidence type="ECO:0000313" key="2">
    <source>
        <dbReference type="Proteomes" id="UP000093807"/>
    </source>
</evidence>
<dbReference type="RefSeq" id="WP_064714252.1">
    <property type="nucleotide sequence ID" value="NZ_JMTM01000013.1"/>
</dbReference>
<reference evidence="1 2" key="1">
    <citation type="submission" date="2016-06" db="EMBL/GenBank/DDBJ databases">
        <title>Draft genome sequence of Flavobacterium succinicans strain DD5b.</title>
        <authorList>
            <person name="Poehlein A."/>
            <person name="Daniel R."/>
            <person name="Simeonova D.D."/>
        </authorList>
    </citation>
    <scope>NUCLEOTIDE SEQUENCE [LARGE SCALE GENOMIC DNA]</scope>
    <source>
        <strain evidence="1 2">DD5b</strain>
    </source>
</reference>
<accession>A0A199XVJ4</accession>
<name>A0A199XVJ4_9FLAO</name>
<comment type="caution">
    <text evidence="1">The sequence shown here is derived from an EMBL/GenBank/DDBJ whole genome shotgun (WGS) entry which is preliminary data.</text>
</comment>
<organism evidence="1 2">
    <name type="scientific">Flavobacterium succinicans</name>
    <dbReference type="NCBI Taxonomy" id="29536"/>
    <lineage>
        <taxon>Bacteria</taxon>
        <taxon>Pseudomonadati</taxon>
        <taxon>Bacteroidota</taxon>
        <taxon>Flavobacteriia</taxon>
        <taxon>Flavobacteriales</taxon>
        <taxon>Flavobacteriaceae</taxon>
        <taxon>Flavobacterium</taxon>
    </lineage>
</organism>
<gene>
    <name evidence="1" type="ORF">FLB_03520</name>
</gene>
<keyword evidence="2" id="KW-1185">Reference proteome</keyword>
<sequence>MKYYELEYRIFTDKDDDKKRKSIGKANGEKVPNGKHYFDRMGDGEIIKDAPVFDYFFLKSFDKPQFWEWRLQDIHGFIGVGSIITGWYISDRFKNLLEQFNIAKGFWFYPTKLLYKEVKHDYWIFQYATIEDGIDNTFYLDYQKSEFLDPDENSLIAVTNFEEFHTKRKQIQRESEYEKDIIPKKIVLNKDLDFIPMYGIINSGIIISERLKEAIEEAKLEGFEFLELDYEVVVEAMS</sequence>
<evidence type="ECO:0008006" key="3">
    <source>
        <dbReference type="Google" id="ProtNLM"/>
    </source>
</evidence>
<dbReference type="EMBL" id="JMTM01000013">
    <property type="protein sequence ID" value="OAZ05261.1"/>
    <property type="molecule type" value="Genomic_DNA"/>
</dbReference>
<dbReference type="AlphaFoldDB" id="A0A199XVJ4"/>
<proteinExistence type="predicted"/>
<protein>
    <recommendedName>
        <fullName evidence="3">Immunity protein 43 domain-containing protein</fullName>
    </recommendedName>
</protein>
<dbReference type="OrthoDB" id="1365375at2"/>